<proteinExistence type="predicted"/>
<dbReference type="AlphaFoldDB" id="A0AAV7BI97"/>
<dbReference type="EMBL" id="WNYA01000005">
    <property type="protein sequence ID" value="KAG8572107.1"/>
    <property type="molecule type" value="Genomic_DNA"/>
</dbReference>
<comment type="caution">
    <text evidence="1">The sequence shown here is derived from an EMBL/GenBank/DDBJ whole genome shotgun (WGS) entry which is preliminary data.</text>
</comment>
<keyword evidence="2" id="KW-1185">Reference proteome</keyword>
<organism evidence="1 2">
    <name type="scientific">Engystomops pustulosus</name>
    <name type="common">Tungara frog</name>
    <name type="synonym">Physalaemus pustulosus</name>
    <dbReference type="NCBI Taxonomy" id="76066"/>
    <lineage>
        <taxon>Eukaryota</taxon>
        <taxon>Metazoa</taxon>
        <taxon>Chordata</taxon>
        <taxon>Craniata</taxon>
        <taxon>Vertebrata</taxon>
        <taxon>Euteleostomi</taxon>
        <taxon>Amphibia</taxon>
        <taxon>Batrachia</taxon>
        <taxon>Anura</taxon>
        <taxon>Neobatrachia</taxon>
        <taxon>Hyloidea</taxon>
        <taxon>Leptodactylidae</taxon>
        <taxon>Leiuperinae</taxon>
        <taxon>Engystomops</taxon>
    </lineage>
</organism>
<protein>
    <submittedName>
        <fullName evidence="1">Uncharacterized protein</fullName>
    </submittedName>
</protein>
<reference evidence="1" key="1">
    <citation type="thesis" date="2020" institute="ProQuest LLC" country="789 East Eisenhower Parkway, Ann Arbor, MI, USA">
        <title>Comparative Genomics and Chromosome Evolution.</title>
        <authorList>
            <person name="Mudd A.B."/>
        </authorList>
    </citation>
    <scope>NUCLEOTIDE SEQUENCE</scope>
    <source>
        <strain evidence="1">237g6f4</strain>
        <tissue evidence="1">Blood</tissue>
    </source>
</reference>
<evidence type="ECO:0000313" key="2">
    <source>
        <dbReference type="Proteomes" id="UP000824782"/>
    </source>
</evidence>
<dbReference type="Proteomes" id="UP000824782">
    <property type="component" value="Unassembled WGS sequence"/>
</dbReference>
<accession>A0AAV7BI97</accession>
<sequence>MIVLTGVEGFYRGSGKKLLQLAVSHVSGLLECNGKGSRLLVRGLEEGYNIKLYYYYYNPCSHSTGSTVA</sequence>
<name>A0AAV7BI97_ENGPU</name>
<evidence type="ECO:0000313" key="1">
    <source>
        <dbReference type="EMBL" id="KAG8572107.1"/>
    </source>
</evidence>
<gene>
    <name evidence="1" type="ORF">GDO81_011914</name>
</gene>